<keyword evidence="2" id="KW-1185">Reference proteome</keyword>
<accession>V6F6C2</accession>
<sequence>MTSQIVILNKQAAVAASDSAATIFRSDGLAKVFAGTQKIFPLGDWPALVMISGSAECDGVPWRTLIDDFRKNSGCDRLPTTMEALAQELVNYLEQAGRHFSDERMEPRLELEVERVIQRFANELWDRHQRQALRQAGRENLNPAGDFLEGFWPALKQTLEQAPAPFGNCESLLPSLAPKVARILESLSDHYAATEHTDPLLIDVVMTAFRKLSPSHRHQAAETVAQRLIRPMRMNDSTIVICGFGHDEIFPSLARLSLWGRLGGILRRHQDMLAISDSLPVVVVPLAHSAASETMLYGSDPEVSQVTRDLLAATLADFGTKIMTKAQHAFSASSATMEHFQQAIEDLIAQEGAQFLQMFQKVQHHRFEEMADVFAFMGEEELARIARHMIYANSWQVRLSEGVESVGGTVVAAIVDRATGVRLVD</sequence>
<dbReference type="eggNOG" id="ENOG502Z7IZ">
    <property type="taxonomic scope" value="Bacteria"/>
</dbReference>
<dbReference type="Proteomes" id="UP000018922">
    <property type="component" value="Chromosome I"/>
</dbReference>
<dbReference type="AlphaFoldDB" id="V6F6C2"/>
<proteinExistence type="predicted"/>
<reference evidence="1 2" key="1">
    <citation type="journal article" date="2014" name="Genome Announc.">
        <title>Complete genome sequence of Magnetospirillum gryphiswaldense MSR-1.</title>
        <authorList>
            <person name="Wang X."/>
            <person name="Wang Q."/>
            <person name="Zhang W."/>
            <person name="Wang Y."/>
            <person name="Li L."/>
            <person name="Wen T."/>
            <person name="Zhang T."/>
            <person name="Zhang Y."/>
            <person name="Xu J."/>
            <person name="Hu J."/>
            <person name="Li S."/>
            <person name="Liu L."/>
            <person name="Liu J."/>
            <person name="Jiang W."/>
            <person name="Tian J."/>
            <person name="Li Y."/>
            <person name="Schuler D."/>
            <person name="Wang L."/>
            <person name="Li J."/>
        </authorList>
    </citation>
    <scope>NUCLEOTIDE SEQUENCE [LARGE SCALE GENOMIC DNA]</scope>
    <source>
        <strain evidence="2">DSM 6361 / JCM 21280 / NBRC 15271 / MSR-1</strain>
    </source>
</reference>
<gene>
    <name evidence="1" type="ordered locus">MGMSRv2__3784</name>
</gene>
<protein>
    <submittedName>
        <fullName evidence="1">Uncharacterized protein</fullName>
    </submittedName>
</protein>
<dbReference type="HOGENOM" id="CLU_055428_0_0_5"/>
<dbReference type="KEGG" id="mgy:MGMSRv2__3784"/>
<dbReference type="EMBL" id="HG794546">
    <property type="protein sequence ID" value="CDL00999.1"/>
    <property type="molecule type" value="Genomic_DNA"/>
</dbReference>
<evidence type="ECO:0000313" key="1">
    <source>
        <dbReference type="EMBL" id="CDL00999.1"/>
    </source>
</evidence>
<organism evidence="1 2">
    <name type="scientific">Magnetospirillum gryphiswaldense (strain DSM 6361 / JCM 21280 / NBRC 15271 / MSR-1)</name>
    <dbReference type="NCBI Taxonomy" id="431944"/>
    <lineage>
        <taxon>Bacteria</taxon>
        <taxon>Pseudomonadati</taxon>
        <taxon>Pseudomonadota</taxon>
        <taxon>Alphaproteobacteria</taxon>
        <taxon>Rhodospirillales</taxon>
        <taxon>Rhodospirillaceae</taxon>
        <taxon>Magnetospirillum</taxon>
    </lineage>
</organism>
<evidence type="ECO:0000313" key="2">
    <source>
        <dbReference type="Proteomes" id="UP000018922"/>
    </source>
</evidence>
<name>V6F6C2_MAGGM</name>